<dbReference type="EMBL" id="GL876966">
    <property type="protein sequence ID" value="KLU81261.1"/>
    <property type="molecule type" value="Genomic_DNA"/>
</dbReference>
<evidence type="ECO:0000313" key="3">
    <source>
        <dbReference type="Proteomes" id="UP000011715"/>
    </source>
</evidence>
<reference evidence="2" key="5">
    <citation type="submission" date="2015-06" db="UniProtKB">
        <authorList>
            <consortium name="EnsemblFungi"/>
        </authorList>
    </citation>
    <scope>IDENTIFICATION</scope>
    <source>
        <strain evidence="2">ATCC 64411</strain>
    </source>
</reference>
<name>A0A0C4DKS2_MAGP6</name>
<proteinExistence type="predicted"/>
<gene>
    <name evidence="1" type="ORF">MAPG_00352</name>
</gene>
<protein>
    <submittedName>
        <fullName evidence="1 2">Uncharacterized protein</fullName>
    </submittedName>
</protein>
<dbReference type="EMBL" id="ADBL01000081">
    <property type="status" value="NOT_ANNOTATED_CDS"/>
    <property type="molecule type" value="Genomic_DNA"/>
</dbReference>
<evidence type="ECO:0000313" key="2">
    <source>
        <dbReference type="EnsemblFungi" id="MAPG_00352T0"/>
    </source>
</evidence>
<reference evidence="1" key="3">
    <citation type="submission" date="2011-03" db="EMBL/GenBank/DDBJ databases">
        <title>Annotation of Magnaporthe poae ATCC 64411.</title>
        <authorList>
            <person name="Ma L.-J."/>
            <person name="Dead R."/>
            <person name="Young S.K."/>
            <person name="Zeng Q."/>
            <person name="Gargeya S."/>
            <person name="Fitzgerald M."/>
            <person name="Haas B."/>
            <person name="Abouelleil A."/>
            <person name="Alvarado L."/>
            <person name="Arachchi H.M."/>
            <person name="Berlin A."/>
            <person name="Brown A."/>
            <person name="Chapman S.B."/>
            <person name="Chen Z."/>
            <person name="Dunbar C."/>
            <person name="Freedman E."/>
            <person name="Gearin G."/>
            <person name="Gellesch M."/>
            <person name="Goldberg J."/>
            <person name="Griggs A."/>
            <person name="Gujja S."/>
            <person name="Heiman D."/>
            <person name="Howarth C."/>
            <person name="Larson L."/>
            <person name="Lui A."/>
            <person name="MacDonald P.J.P."/>
            <person name="Mehta T."/>
            <person name="Montmayeur A."/>
            <person name="Murphy C."/>
            <person name="Neiman D."/>
            <person name="Pearson M."/>
            <person name="Priest M."/>
            <person name="Roberts A."/>
            <person name="Saif S."/>
            <person name="Shea T."/>
            <person name="Shenoy N."/>
            <person name="Sisk P."/>
            <person name="Stolte C."/>
            <person name="Sykes S."/>
            <person name="Yandava C."/>
            <person name="Wortman J."/>
            <person name="Nusbaum C."/>
            <person name="Birren B."/>
        </authorList>
    </citation>
    <scope>NUCLEOTIDE SEQUENCE</scope>
    <source>
        <strain evidence="1">ATCC 64411</strain>
    </source>
</reference>
<evidence type="ECO:0000313" key="1">
    <source>
        <dbReference type="EMBL" id="KLU81261.1"/>
    </source>
</evidence>
<dbReference type="AlphaFoldDB" id="A0A0C4DKS2"/>
<dbReference type="EnsemblFungi" id="MAPG_00352T0">
    <property type="protein sequence ID" value="MAPG_00352T0"/>
    <property type="gene ID" value="MAPG_00352"/>
</dbReference>
<organism evidence="2 3">
    <name type="scientific">Magnaporthiopsis poae (strain ATCC 64411 / 73-15)</name>
    <name type="common">Kentucky bluegrass fungus</name>
    <name type="synonym">Magnaporthe poae</name>
    <dbReference type="NCBI Taxonomy" id="644358"/>
    <lineage>
        <taxon>Eukaryota</taxon>
        <taxon>Fungi</taxon>
        <taxon>Dikarya</taxon>
        <taxon>Ascomycota</taxon>
        <taxon>Pezizomycotina</taxon>
        <taxon>Sordariomycetes</taxon>
        <taxon>Sordariomycetidae</taxon>
        <taxon>Magnaporthales</taxon>
        <taxon>Magnaporthaceae</taxon>
        <taxon>Magnaporthiopsis</taxon>
    </lineage>
</organism>
<reference evidence="1" key="1">
    <citation type="submission" date="2010-05" db="EMBL/GenBank/DDBJ databases">
        <title>The Genome Sequence of Magnaporthe poae strain ATCC 64411.</title>
        <authorList>
            <consortium name="The Broad Institute Genome Sequencing Platform"/>
            <consortium name="Broad Institute Genome Sequencing Center for Infectious Disease"/>
            <person name="Ma L.-J."/>
            <person name="Dead R."/>
            <person name="Young S."/>
            <person name="Zeng Q."/>
            <person name="Koehrsen M."/>
            <person name="Alvarado L."/>
            <person name="Berlin A."/>
            <person name="Chapman S.B."/>
            <person name="Chen Z."/>
            <person name="Freedman E."/>
            <person name="Gellesch M."/>
            <person name="Goldberg J."/>
            <person name="Griggs A."/>
            <person name="Gujja S."/>
            <person name="Heilman E.R."/>
            <person name="Heiman D."/>
            <person name="Hepburn T."/>
            <person name="Howarth C."/>
            <person name="Jen D."/>
            <person name="Larson L."/>
            <person name="Mehta T."/>
            <person name="Neiman D."/>
            <person name="Pearson M."/>
            <person name="Roberts A."/>
            <person name="Saif S."/>
            <person name="Shea T."/>
            <person name="Shenoy N."/>
            <person name="Sisk P."/>
            <person name="Stolte C."/>
            <person name="Sykes S."/>
            <person name="Walk T."/>
            <person name="White J."/>
            <person name="Yandava C."/>
            <person name="Haas B."/>
            <person name="Nusbaum C."/>
            <person name="Birren B."/>
        </authorList>
    </citation>
    <scope>NUCLEOTIDE SEQUENCE</scope>
    <source>
        <strain evidence="1">ATCC 64411</strain>
    </source>
</reference>
<reference evidence="3" key="2">
    <citation type="submission" date="2010-05" db="EMBL/GenBank/DDBJ databases">
        <title>The genome sequence of Magnaporthe poae strain ATCC 64411.</title>
        <authorList>
            <person name="Ma L.-J."/>
            <person name="Dead R."/>
            <person name="Young S."/>
            <person name="Zeng Q."/>
            <person name="Koehrsen M."/>
            <person name="Alvarado L."/>
            <person name="Berlin A."/>
            <person name="Chapman S.B."/>
            <person name="Chen Z."/>
            <person name="Freedman E."/>
            <person name="Gellesch M."/>
            <person name="Goldberg J."/>
            <person name="Griggs A."/>
            <person name="Gujja S."/>
            <person name="Heilman E.R."/>
            <person name="Heiman D."/>
            <person name="Hepburn T."/>
            <person name="Howarth C."/>
            <person name="Jen D."/>
            <person name="Larson L."/>
            <person name="Mehta T."/>
            <person name="Neiman D."/>
            <person name="Pearson M."/>
            <person name="Roberts A."/>
            <person name="Saif S."/>
            <person name="Shea T."/>
            <person name="Shenoy N."/>
            <person name="Sisk P."/>
            <person name="Stolte C."/>
            <person name="Sykes S."/>
            <person name="Walk T."/>
            <person name="White J."/>
            <person name="Yandava C."/>
            <person name="Haas B."/>
            <person name="Nusbaum C."/>
            <person name="Birren B."/>
        </authorList>
    </citation>
    <scope>NUCLEOTIDE SEQUENCE [LARGE SCALE GENOMIC DNA]</scope>
    <source>
        <strain evidence="3">ATCC 64411 / 73-15</strain>
    </source>
</reference>
<keyword evidence="3" id="KW-1185">Reference proteome</keyword>
<dbReference type="Proteomes" id="UP000011715">
    <property type="component" value="Unassembled WGS sequence"/>
</dbReference>
<reference evidence="2" key="4">
    <citation type="journal article" date="2015" name="G3 (Bethesda)">
        <title>Genome sequences of three phytopathogenic species of the Magnaporthaceae family of fungi.</title>
        <authorList>
            <person name="Okagaki L.H."/>
            <person name="Nunes C.C."/>
            <person name="Sailsbery J."/>
            <person name="Clay B."/>
            <person name="Brown D."/>
            <person name="John T."/>
            <person name="Oh Y."/>
            <person name="Young N."/>
            <person name="Fitzgerald M."/>
            <person name="Haas B.J."/>
            <person name="Zeng Q."/>
            <person name="Young S."/>
            <person name="Adiconis X."/>
            <person name="Fan L."/>
            <person name="Levin J.Z."/>
            <person name="Mitchell T.K."/>
            <person name="Okubara P.A."/>
            <person name="Farman M.L."/>
            <person name="Kohn L.M."/>
            <person name="Birren B."/>
            <person name="Ma L.-J."/>
            <person name="Dean R.A."/>
        </authorList>
    </citation>
    <scope>NUCLEOTIDE SEQUENCE</scope>
    <source>
        <strain evidence="2">ATCC 64411 / 73-15</strain>
    </source>
</reference>
<accession>A0A0C4DKS2</accession>
<sequence length="77" mass="7728">MAASGKARRAKSSQHSLAAADELGDQGVVVATPWFGLPAMSCSIFGSWLNALSTLAATPGSQPPWHGSGSGSLGLCN</sequence>
<dbReference type="VEuPathDB" id="FungiDB:MAPG_00352"/>